<sequence>MPEIPPIFLLLALDIVLCHYGDVAFPRTL</sequence>
<name>A0A0A9ELJ2_ARUDO</name>
<reference evidence="1" key="2">
    <citation type="journal article" date="2015" name="Data Brief">
        <title>Shoot transcriptome of the giant reed, Arundo donax.</title>
        <authorList>
            <person name="Barrero R.A."/>
            <person name="Guerrero F.D."/>
            <person name="Moolhuijzen P."/>
            <person name="Goolsby J.A."/>
            <person name="Tidwell J."/>
            <person name="Bellgard S.E."/>
            <person name="Bellgard M.I."/>
        </authorList>
    </citation>
    <scope>NUCLEOTIDE SEQUENCE</scope>
    <source>
        <tissue evidence="1">Shoot tissue taken approximately 20 cm above the soil surface</tissue>
    </source>
</reference>
<protein>
    <submittedName>
        <fullName evidence="1">Uncharacterized protein</fullName>
    </submittedName>
</protein>
<reference evidence="1" key="1">
    <citation type="submission" date="2014-09" db="EMBL/GenBank/DDBJ databases">
        <authorList>
            <person name="Magalhaes I.L.F."/>
            <person name="Oliveira U."/>
            <person name="Santos F.R."/>
            <person name="Vidigal T.H.D.A."/>
            <person name="Brescovit A.D."/>
            <person name="Santos A.J."/>
        </authorList>
    </citation>
    <scope>NUCLEOTIDE SEQUENCE</scope>
    <source>
        <tissue evidence="1">Shoot tissue taken approximately 20 cm above the soil surface</tissue>
    </source>
</reference>
<organism evidence="1">
    <name type="scientific">Arundo donax</name>
    <name type="common">Giant reed</name>
    <name type="synonym">Donax arundinaceus</name>
    <dbReference type="NCBI Taxonomy" id="35708"/>
    <lineage>
        <taxon>Eukaryota</taxon>
        <taxon>Viridiplantae</taxon>
        <taxon>Streptophyta</taxon>
        <taxon>Embryophyta</taxon>
        <taxon>Tracheophyta</taxon>
        <taxon>Spermatophyta</taxon>
        <taxon>Magnoliopsida</taxon>
        <taxon>Liliopsida</taxon>
        <taxon>Poales</taxon>
        <taxon>Poaceae</taxon>
        <taxon>PACMAD clade</taxon>
        <taxon>Arundinoideae</taxon>
        <taxon>Arundineae</taxon>
        <taxon>Arundo</taxon>
    </lineage>
</organism>
<proteinExistence type="predicted"/>
<accession>A0A0A9ELJ2</accession>
<evidence type="ECO:0000313" key="1">
    <source>
        <dbReference type="EMBL" id="JAE01585.1"/>
    </source>
</evidence>
<dbReference type="EMBL" id="GBRH01196311">
    <property type="protein sequence ID" value="JAE01585.1"/>
    <property type="molecule type" value="Transcribed_RNA"/>
</dbReference>
<dbReference type="AlphaFoldDB" id="A0A0A9ELJ2"/>